<reference evidence="2" key="1">
    <citation type="submission" date="2020-06" db="EMBL/GenBank/DDBJ databases">
        <title>WGS assembly of Ceratodon purpureus strain R40.</title>
        <authorList>
            <person name="Carey S.B."/>
            <person name="Jenkins J."/>
            <person name="Shu S."/>
            <person name="Lovell J.T."/>
            <person name="Sreedasyam A."/>
            <person name="Maumus F."/>
            <person name="Tiley G.P."/>
            <person name="Fernandez-Pozo N."/>
            <person name="Barry K."/>
            <person name="Chen C."/>
            <person name="Wang M."/>
            <person name="Lipzen A."/>
            <person name="Daum C."/>
            <person name="Saski C.A."/>
            <person name="Payton A.C."/>
            <person name="Mcbreen J.C."/>
            <person name="Conrad R.E."/>
            <person name="Kollar L.M."/>
            <person name="Olsson S."/>
            <person name="Huttunen S."/>
            <person name="Landis J.B."/>
            <person name="Wickett N.J."/>
            <person name="Johnson M.G."/>
            <person name="Rensing S.A."/>
            <person name="Grimwood J."/>
            <person name="Schmutz J."/>
            <person name="Mcdaniel S.F."/>
        </authorList>
    </citation>
    <scope>NUCLEOTIDE SEQUENCE</scope>
    <source>
        <strain evidence="2">R40</strain>
    </source>
</reference>
<accession>A0A8T0ITI8</accession>
<feature type="signal peptide" evidence="1">
    <location>
        <begin position="1"/>
        <end position="26"/>
    </location>
</feature>
<sequence>MIFRVSCVLFCTFLFSLVLFVSESESVISASLPMVNNYLVPGRLRGHKMDECMLKSHGLNRGSSSKRSLRTTIRG</sequence>
<evidence type="ECO:0008006" key="4">
    <source>
        <dbReference type="Google" id="ProtNLM"/>
    </source>
</evidence>
<organism evidence="2 3">
    <name type="scientific">Ceratodon purpureus</name>
    <name type="common">Fire moss</name>
    <name type="synonym">Dicranum purpureum</name>
    <dbReference type="NCBI Taxonomy" id="3225"/>
    <lineage>
        <taxon>Eukaryota</taxon>
        <taxon>Viridiplantae</taxon>
        <taxon>Streptophyta</taxon>
        <taxon>Embryophyta</taxon>
        <taxon>Bryophyta</taxon>
        <taxon>Bryophytina</taxon>
        <taxon>Bryopsida</taxon>
        <taxon>Dicranidae</taxon>
        <taxon>Pseudoditrichales</taxon>
        <taxon>Ditrichaceae</taxon>
        <taxon>Ceratodon</taxon>
    </lineage>
</organism>
<evidence type="ECO:0000313" key="3">
    <source>
        <dbReference type="Proteomes" id="UP000822688"/>
    </source>
</evidence>
<proteinExistence type="predicted"/>
<evidence type="ECO:0000313" key="2">
    <source>
        <dbReference type="EMBL" id="KAG0586071.1"/>
    </source>
</evidence>
<keyword evidence="1" id="KW-0732">Signal</keyword>
<dbReference type="AlphaFoldDB" id="A0A8T0ITI8"/>
<dbReference type="Proteomes" id="UP000822688">
    <property type="component" value="Chromosome 2"/>
</dbReference>
<comment type="caution">
    <text evidence="2">The sequence shown here is derived from an EMBL/GenBank/DDBJ whole genome shotgun (WGS) entry which is preliminary data.</text>
</comment>
<keyword evidence="3" id="KW-1185">Reference proteome</keyword>
<gene>
    <name evidence="2" type="ORF">KC19_2G061500</name>
</gene>
<feature type="chain" id="PRO_5035943975" description="Secreted protein" evidence="1">
    <location>
        <begin position="27"/>
        <end position="75"/>
    </location>
</feature>
<name>A0A8T0ITI8_CERPU</name>
<dbReference type="EMBL" id="CM026422">
    <property type="protein sequence ID" value="KAG0586071.1"/>
    <property type="molecule type" value="Genomic_DNA"/>
</dbReference>
<protein>
    <recommendedName>
        <fullName evidence="4">Secreted protein</fullName>
    </recommendedName>
</protein>
<evidence type="ECO:0000256" key="1">
    <source>
        <dbReference type="SAM" id="SignalP"/>
    </source>
</evidence>